<evidence type="ECO:0000256" key="2">
    <source>
        <dbReference type="ARBA" id="ARBA00001974"/>
    </source>
</evidence>
<evidence type="ECO:0000256" key="12">
    <source>
        <dbReference type="ARBA" id="ARBA00031671"/>
    </source>
</evidence>
<dbReference type="GO" id="GO:0003904">
    <property type="term" value="F:deoxyribodipyrimidine photo-lyase activity"/>
    <property type="evidence" value="ECO:0007669"/>
    <property type="project" value="UniProtKB-EC"/>
</dbReference>
<dbReference type="KEGG" id="dmp:FAK_35580"/>
<evidence type="ECO:0000256" key="4">
    <source>
        <dbReference type="ARBA" id="ARBA00013149"/>
    </source>
</evidence>
<evidence type="ECO:0000256" key="7">
    <source>
        <dbReference type="ARBA" id="ARBA00022763"/>
    </source>
</evidence>
<keyword evidence="11" id="KW-0456">Lyase</keyword>
<protein>
    <recommendedName>
        <fullName evidence="5">Deoxyribodipyrimidine photo-lyase</fullName>
        <ecNumber evidence="4">4.1.99.3</ecNumber>
    </recommendedName>
    <alternativeName>
        <fullName evidence="12">DNA photolyase</fullName>
    </alternativeName>
</protein>
<dbReference type="InterPro" id="IPR036134">
    <property type="entry name" value="Crypto/Photolyase_FAD-like_sf"/>
</dbReference>
<keyword evidence="6" id="KW-0285">Flavoprotein</keyword>
<evidence type="ECO:0000256" key="5">
    <source>
        <dbReference type="ARBA" id="ARBA00014046"/>
    </source>
</evidence>
<evidence type="ECO:0000259" key="14">
    <source>
        <dbReference type="PROSITE" id="PS51645"/>
    </source>
</evidence>
<dbReference type="InterPro" id="IPR052219">
    <property type="entry name" value="Photolyase_Class-2"/>
</dbReference>
<dbReference type="PANTHER" id="PTHR10211:SF0">
    <property type="entry name" value="DEOXYRIBODIPYRIMIDINE PHOTO-LYASE"/>
    <property type="match status" value="1"/>
</dbReference>
<dbReference type="EMBL" id="AP028679">
    <property type="protein sequence ID" value="BEQ16492.1"/>
    <property type="molecule type" value="Genomic_DNA"/>
</dbReference>
<sequence>MPVPKIRIRAVNDRPIDTHGSYVLYWMIAARRTAYNYGLERAADMCRQLGKPLVVLEALRVDYPYASERLHAFILQGMADNLEACKQKGVRYHPYVERAPGEGKGLLLALAEQACLVVTDQFPAFFLPRMVAAAGSKLKVRLEAVDSCGLLPLCAGGHEYNSAQAFRRILQRLLPVHLAEPPLADPLAEGLPGKARLAGEITRRWSPATPALLAASPQALAGLPLDHEVAPSPIAGGPLAAAKRLEHFLEDGRLRYADGCRHPDAHATSGLSPFLHFGHISPHQVFAGVAEAEGWSPDRLGSGAQGRREGWWGMSPGAEAFLDQLITWRELSYNFCKYRPEDYDQYASLPEWAVQTLHQHAEDERSYVYGRELLRQARTHDTLWNAIQRQLLREGVVHNYLRMLWGKNILAWSSSAKLALAAMLELNDRYALDGRDPNSVCGIFWVLGRFDHPWPERPVFGKVRYMTSANTRRKLRLKEYLETYKGKGEA</sequence>
<evidence type="ECO:0000256" key="6">
    <source>
        <dbReference type="ARBA" id="ARBA00022630"/>
    </source>
</evidence>
<reference evidence="16" key="1">
    <citation type="journal article" date="2023" name="Arch. Microbiol.">
        <title>Desulfoferula mesophilus gen. nov. sp. nov., a mesophilic sulfate-reducing bacterium isolated from a brackish lake sediment.</title>
        <authorList>
            <person name="Watanabe T."/>
            <person name="Yabe T."/>
            <person name="Tsuji J.M."/>
            <person name="Fukui M."/>
        </authorList>
    </citation>
    <scope>NUCLEOTIDE SEQUENCE [LARGE SCALE GENOMIC DNA]</scope>
    <source>
        <strain evidence="16">12FAK</strain>
    </source>
</reference>
<comment type="cofactor">
    <cofactor evidence="2">
        <name>FAD</name>
        <dbReference type="ChEBI" id="CHEBI:57692"/>
    </cofactor>
</comment>
<dbReference type="EC" id="4.1.99.3" evidence="4"/>
<dbReference type="Gene3D" id="1.25.40.80">
    <property type="match status" value="1"/>
</dbReference>
<evidence type="ECO:0000256" key="8">
    <source>
        <dbReference type="ARBA" id="ARBA00022827"/>
    </source>
</evidence>
<name>A0AAU9EJ50_9BACT</name>
<dbReference type="SUPFAM" id="SSF48173">
    <property type="entry name" value="Cryptochrome/photolyase FAD-binding domain"/>
    <property type="match status" value="1"/>
</dbReference>
<comment type="cofactor">
    <cofactor evidence="1">
        <name>(6R)-5,10-methylene-5,6,7,8-tetrahydrofolate</name>
        <dbReference type="ChEBI" id="CHEBI:15636"/>
    </cofactor>
</comment>
<accession>A0AAU9EJ50</accession>
<organism evidence="15 16">
    <name type="scientific">Desulfoferula mesophila</name>
    <dbReference type="NCBI Taxonomy" id="3058419"/>
    <lineage>
        <taxon>Bacteria</taxon>
        <taxon>Pseudomonadati</taxon>
        <taxon>Thermodesulfobacteriota</taxon>
        <taxon>Desulfarculia</taxon>
        <taxon>Desulfarculales</taxon>
        <taxon>Desulfarculaceae</taxon>
        <taxon>Desulfoferula</taxon>
    </lineage>
</organism>
<dbReference type="AlphaFoldDB" id="A0AAU9EJ50"/>
<dbReference type="Gene3D" id="1.10.579.10">
    <property type="entry name" value="DNA Cyclobutane Dipyrimidine Photolyase, subunit A, domain 3"/>
    <property type="match status" value="1"/>
</dbReference>
<evidence type="ECO:0000256" key="9">
    <source>
        <dbReference type="ARBA" id="ARBA00023125"/>
    </source>
</evidence>
<dbReference type="InterPro" id="IPR014729">
    <property type="entry name" value="Rossmann-like_a/b/a_fold"/>
</dbReference>
<dbReference type="PANTHER" id="PTHR10211">
    <property type="entry name" value="DEOXYRIBODIPYRIMIDINE PHOTOLYASE"/>
    <property type="match status" value="1"/>
</dbReference>
<gene>
    <name evidence="15" type="primary">phr</name>
    <name evidence="15" type="ORF">FAK_35580</name>
</gene>
<keyword evidence="10" id="KW-0234">DNA repair</keyword>
<dbReference type="InterPro" id="IPR036155">
    <property type="entry name" value="Crypto/Photolyase_N_sf"/>
</dbReference>
<evidence type="ECO:0000256" key="3">
    <source>
        <dbReference type="ARBA" id="ARBA00006409"/>
    </source>
</evidence>
<dbReference type="SUPFAM" id="SSF52425">
    <property type="entry name" value="Cryptochrome/photolyase, N-terminal domain"/>
    <property type="match status" value="1"/>
</dbReference>
<keyword evidence="9" id="KW-0238">DNA-binding</keyword>
<evidence type="ECO:0000256" key="10">
    <source>
        <dbReference type="ARBA" id="ARBA00023204"/>
    </source>
</evidence>
<dbReference type="Gene3D" id="3.40.50.620">
    <property type="entry name" value="HUPs"/>
    <property type="match status" value="1"/>
</dbReference>
<proteinExistence type="inferred from homology"/>
<keyword evidence="8" id="KW-0274">FAD</keyword>
<dbReference type="InterPro" id="IPR006050">
    <property type="entry name" value="DNA_photolyase_N"/>
</dbReference>
<dbReference type="Proteomes" id="UP001366166">
    <property type="component" value="Chromosome"/>
</dbReference>
<evidence type="ECO:0000256" key="11">
    <source>
        <dbReference type="ARBA" id="ARBA00023239"/>
    </source>
</evidence>
<dbReference type="FunFam" id="1.10.579.10:FF:000002">
    <property type="entry name" value="Deoxyribodipyrimidine photolyase"/>
    <property type="match status" value="1"/>
</dbReference>
<comment type="similarity">
    <text evidence="3">Belongs to the DNA photolyase class-2 family.</text>
</comment>
<keyword evidence="7" id="KW-0227">DNA damage</keyword>
<keyword evidence="16" id="KW-1185">Reference proteome</keyword>
<dbReference type="PROSITE" id="PS51645">
    <property type="entry name" value="PHR_CRY_ALPHA_BETA"/>
    <property type="match status" value="1"/>
</dbReference>
<evidence type="ECO:0000313" key="15">
    <source>
        <dbReference type="EMBL" id="BEQ16492.1"/>
    </source>
</evidence>
<comment type="catalytic activity">
    <reaction evidence="13">
        <text>cyclobutadipyrimidine (in DNA) = 2 pyrimidine residues (in DNA).</text>
        <dbReference type="EC" id="4.1.99.3"/>
    </reaction>
</comment>
<dbReference type="GO" id="GO:0003677">
    <property type="term" value="F:DNA binding"/>
    <property type="evidence" value="ECO:0007669"/>
    <property type="project" value="UniProtKB-KW"/>
</dbReference>
<evidence type="ECO:0000256" key="1">
    <source>
        <dbReference type="ARBA" id="ARBA00001932"/>
    </source>
</evidence>
<feature type="domain" description="Photolyase/cryptochrome alpha/beta" evidence="14">
    <location>
        <begin position="21"/>
        <end position="153"/>
    </location>
</feature>
<dbReference type="RefSeq" id="WP_338602380.1">
    <property type="nucleotide sequence ID" value="NZ_AP028679.1"/>
</dbReference>
<evidence type="ECO:0000256" key="13">
    <source>
        <dbReference type="ARBA" id="ARBA00033999"/>
    </source>
</evidence>
<evidence type="ECO:0000313" key="16">
    <source>
        <dbReference type="Proteomes" id="UP001366166"/>
    </source>
</evidence>
<dbReference type="GO" id="GO:0000719">
    <property type="term" value="P:photoreactive repair"/>
    <property type="evidence" value="ECO:0007669"/>
    <property type="project" value="TreeGrafter"/>
</dbReference>